<gene>
    <name evidence="1" type="ORF">ACFQ1G_13740</name>
</gene>
<dbReference type="Gene3D" id="1.20.1260.10">
    <property type="match status" value="1"/>
</dbReference>
<proteinExistence type="predicted"/>
<reference evidence="2" key="1">
    <citation type="journal article" date="2019" name="Int. J. Syst. Evol. Microbiol.">
        <title>The Global Catalogue of Microorganisms (GCM) 10K type strain sequencing project: providing services to taxonomists for standard genome sequencing and annotation.</title>
        <authorList>
            <consortium name="The Broad Institute Genomics Platform"/>
            <consortium name="The Broad Institute Genome Sequencing Center for Infectious Disease"/>
            <person name="Wu L."/>
            <person name="Ma J."/>
        </authorList>
    </citation>
    <scope>NUCLEOTIDE SEQUENCE [LARGE SCALE GENOMIC DNA]</scope>
    <source>
        <strain evidence="2">CCUG 60898</strain>
    </source>
</reference>
<accession>A0ABW3IIN2</accession>
<organism evidence="1 2">
    <name type="scientific">Salinimicrobium gaetbulicola</name>
    <dbReference type="NCBI Taxonomy" id="999702"/>
    <lineage>
        <taxon>Bacteria</taxon>
        <taxon>Pseudomonadati</taxon>
        <taxon>Bacteroidota</taxon>
        <taxon>Flavobacteriia</taxon>
        <taxon>Flavobacteriales</taxon>
        <taxon>Flavobacteriaceae</taxon>
        <taxon>Salinimicrobium</taxon>
    </lineage>
</organism>
<dbReference type="InterPro" id="IPR012347">
    <property type="entry name" value="Ferritin-like"/>
</dbReference>
<dbReference type="EMBL" id="JBHTJP010000035">
    <property type="protein sequence ID" value="MFD0977854.1"/>
    <property type="molecule type" value="Genomic_DNA"/>
</dbReference>
<protein>
    <recommendedName>
        <fullName evidence="3">DUF2383 domain-containing protein</fullName>
    </recommendedName>
</protein>
<evidence type="ECO:0000313" key="2">
    <source>
        <dbReference type="Proteomes" id="UP001597100"/>
    </source>
</evidence>
<evidence type="ECO:0008006" key="3">
    <source>
        <dbReference type="Google" id="ProtNLM"/>
    </source>
</evidence>
<dbReference type="Proteomes" id="UP001597100">
    <property type="component" value="Unassembled WGS sequence"/>
</dbReference>
<dbReference type="SUPFAM" id="SSF47240">
    <property type="entry name" value="Ferritin-like"/>
    <property type="match status" value="1"/>
</dbReference>
<sequence length="162" mass="18852">MEVSNSKKIKQLHFLINDNFTVAKHCRATMETISEISLRHYFQKLAAKRSQFAIELGDQLNELGEKKPYIPTSTYESRWSEISHENKLKNVRKNLKLYKQSLSKYKRALSNINDGNCREILIRHKAIIAGHITELRSLKKLIKEKIETTTGNDSSKHQEELI</sequence>
<name>A0ABW3IIN2_9FLAO</name>
<comment type="caution">
    <text evidence="1">The sequence shown here is derived from an EMBL/GenBank/DDBJ whole genome shotgun (WGS) entry which is preliminary data.</text>
</comment>
<dbReference type="RefSeq" id="WP_380740473.1">
    <property type="nucleotide sequence ID" value="NZ_JBHTJP010000035.1"/>
</dbReference>
<dbReference type="InterPro" id="IPR009078">
    <property type="entry name" value="Ferritin-like_SF"/>
</dbReference>
<keyword evidence="2" id="KW-1185">Reference proteome</keyword>
<evidence type="ECO:0000313" key="1">
    <source>
        <dbReference type="EMBL" id="MFD0977854.1"/>
    </source>
</evidence>